<evidence type="ECO:0000313" key="3">
    <source>
        <dbReference type="Proteomes" id="UP000291088"/>
    </source>
</evidence>
<gene>
    <name evidence="2" type="ORF">EUU22_22990</name>
</gene>
<proteinExistence type="predicted"/>
<feature type="region of interest" description="Disordered" evidence="1">
    <location>
        <begin position="190"/>
        <end position="228"/>
    </location>
</feature>
<dbReference type="OrthoDB" id="8452149at2"/>
<protein>
    <submittedName>
        <fullName evidence="2">Uncharacterized protein</fullName>
    </submittedName>
</protein>
<keyword evidence="3" id="KW-1185">Reference proteome</keyword>
<comment type="caution">
    <text evidence="2">The sequence shown here is derived from an EMBL/GenBank/DDBJ whole genome shotgun (WGS) entry which is preliminary data.</text>
</comment>
<dbReference type="EMBL" id="SDVB01000380">
    <property type="protein sequence ID" value="RYB98072.1"/>
    <property type="molecule type" value="Genomic_DNA"/>
</dbReference>
<evidence type="ECO:0000256" key="1">
    <source>
        <dbReference type="SAM" id="MobiDB-lite"/>
    </source>
</evidence>
<accession>A0A4V1RM11</accession>
<dbReference type="Proteomes" id="UP000291088">
    <property type="component" value="Unassembled WGS sequence"/>
</dbReference>
<evidence type="ECO:0000313" key="2">
    <source>
        <dbReference type="EMBL" id="RYB98072.1"/>
    </source>
</evidence>
<name>A0A4V1RM11_9HYPH</name>
<sequence>MKGLLNIFRPSRKLALVFGGILVFCGATGSAAVYIGAEKLLGSTFRGANGQKCTEVKTVLIKKKDRQWIRKYVSTNGGDGLSRLKTALRVAEKTFEEQKPDLVQVVVIDDDGPKDRANMRGHAIGADVVYIPDPSRVPEVEGADVFTARYIDRPANESGLFYGEKIVVPSEDVERIAALMDDKFDCAKPDGAPETAAAGGHGGDAHAAPAEKSSGHGEPAPAEAGGHG</sequence>
<dbReference type="AlphaFoldDB" id="A0A4V1RM11"/>
<feature type="compositionally biased region" description="Low complexity" evidence="1">
    <location>
        <begin position="205"/>
        <end position="228"/>
    </location>
</feature>
<reference evidence="2 3" key="1">
    <citation type="submission" date="2019-01" db="EMBL/GenBank/DDBJ databases">
        <authorList>
            <person name="Deng T."/>
        </authorList>
    </citation>
    <scope>NUCLEOTIDE SEQUENCE [LARGE SCALE GENOMIC DNA]</scope>
    <source>
        <strain evidence="2 3">F8825</strain>
    </source>
</reference>
<organism evidence="2 3">
    <name type="scientific">Ciceribacter ferrooxidans</name>
    <dbReference type="NCBI Taxonomy" id="2509717"/>
    <lineage>
        <taxon>Bacteria</taxon>
        <taxon>Pseudomonadati</taxon>
        <taxon>Pseudomonadota</taxon>
        <taxon>Alphaproteobacteria</taxon>
        <taxon>Hyphomicrobiales</taxon>
        <taxon>Rhizobiaceae</taxon>
        <taxon>Ciceribacter</taxon>
    </lineage>
</organism>